<evidence type="ECO:0000259" key="2">
    <source>
        <dbReference type="Pfam" id="PF20432"/>
    </source>
</evidence>
<name>A0ABQ1IEI7_9PROT</name>
<dbReference type="InterPro" id="IPR024467">
    <property type="entry name" value="Xre/MbcA/ParS-like_toxin-bd"/>
</dbReference>
<organism evidence="3 4">
    <name type="scientific">Tistrella bauzanensis</name>
    <dbReference type="NCBI Taxonomy" id="657419"/>
    <lineage>
        <taxon>Bacteria</taxon>
        <taxon>Pseudomonadati</taxon>
        <taxon>Pseudomonadota</taxon>
        <taxon>Alphaproteobacteria</taxon>
        <taxon>Geminicoccales</taxon>
        <taxon>Geminicoccaceae</taxon>
        <taxon>Tistrella</taxon>
    </lineage>
</organism>
<comment type="caution">
    <text evidence="3">The sequence shown here is derived from an EMBL/GenBank/DDBJ whole genome shotgun (WGS) entry which is preliminary data.</text>
</comment>
<feature type="domain" description="Antitoxin Xre-like helix-turn-helix" evidence="2">
    <location>
        <begin position="16"/>
        <end position="79"/>
    </location>
</feature>
<sequence length="139" mass="15168">MTATARSIQPQPVGSTADLSGPALRSFFRIAGLWQLTTDEQITLLGAPARSTYFKWRQTQGSGVRLSRDTIERISYILGIYKALQILLPDPAAADAWVRRPNQAAPFGGRPALARMLSGNVADLLAVRQYLDAQRGGWA</sequence>
<proteinExistence type="predicted"/>
<protein>
    <recommendedName>
        <fullName evidence="5">DUF2384 domain-containing protein</fullName>
    </recommendedName>
</protein>
<dbReference type="Pfam" id="PF09722">
    <property type="entry name" value="Xre_MbcA_ParS_C"/>
    <property type="match status" value="1"/>
</dbReference>
<dbReference type="InterPro" id="IPR046847">
    <property type="entry name" value="Xre-like_HTH"/>
</dbReference>
<evidence type="ECO:0008006" key="5">
    <source>
        <dbReference type="Google" id="ProtNLM"/>
    </source>
</evidence>
<evidence type="ECO:0000313" key="4">
    <source>
        <dbReference type="Proteomes" id="UP000603352"/>
    </source>
</evidence>
<evidence type="ECO:0000259" key="1">
    <source>
        <dbReference type="Pfam" id="PF09722"/>
    </source>
</evidence>
<dbReference type="RefSeq" id="WP_188577096.1">
    <property type="nucleotide sequence ID" value="NZ_BMDZ01000017.1"/>
</dbReference>
<accession>A0ABQ1IEI7</accession>
<dbReference type="Pfam" id="PF20432">
    <property type="entry name" value="Xre-like-HTH"/>
    <property type="match status" value="1"/>
</dbReference>
<reference evidence="4" key="1">
    <citation type="journal article" date="2019" name="Int. J. Syst. Evol. Microbiol.">
        <title>The Global Catalogue of Microorganisms (GCM) 10K type strain sequencing project: providing services to taxonomists for standard genome sequencing and annotation.</title>
        <authorList>
            <consortium name="The Broad Institute Genomics Platform"/>
            <consortium name="The Broad Institute Genome Sequencing Center for Infectious Disease"/>
            <person name="Wu L."/>
            <person name="Ma J."/>
        </authorList>
    </citation>
    <scope>NUCLEOTIDE SEQUENCE [LARGE SCALE GENOMIC DNA]</scope>
    <source>
        <strain evidence="4">CGMCC 1.10188</strain>
    </source>
</reference>
<dbReference type="EMBL" id="BMDZ01000017">
    <property type="protein sequence ID" value="GGB37409.1"/>
    <property type="molecule type" value="Genomic_DNA"/>
</dbReference>
<dbReference type="Proteomes" id="UP000603352">
    <property type="component" value="Unassembled WGS sequence"/>
</dbReference>
<evidence type="ECO:0000313" key="3">
    <source>
        <dbReference type="EMBL" id="GGB37409.1"/>
    </source>
</evidence>
<gene>
    <name evidence="3" type="ORF">GCM10011505_18590</name>
</gene>
<feature type="domain" description="Antitoxin Xre/MbcA/ParS-like toxin-binding" evidence="1">
    <location>
        <begin position="83"/>
        <end position="137"/>
    </location>
</feature>
<keyword evidence="4" id="KW-1185">Reference proteome</keyword>